<comment type="caution">
    <text evidence="1">The sequence shown here is derived from an EMBL/GenBank/DDBJ whole genome shotgun (WGS) entry which is preliminary data.</text>
</comment>
<organism evidence="1 2">
    <name type="scientific">Spongiactinospora rosea</name>
    <dbReference type="NCBI Taxonomy" id="2248750"/>
    <lineage>
        <taxon>Bacteria</taxon>
        <taxon>Bacillati</taxon>
        <taxon>Actinomycetota</taxon>
        <taxon>Actinomycetes</taxon>
        <taxon>Streptosporangiales</taxon>
        <taxon>Streptosporangiaceae</taxon>
        <taxon>Spongiactinospora</taxon>
    </lineage>
</organism>
<name>A0A366LQF7_9ACTN</name>
<protein>
    <submittedName>
        <fullName evidence="1">Uncharacterized protein</fullName>
    </submittedName>
</protein>
<evidence type="ECO:0000313" key="1">
    <source>
        <dbReference type="EMBL" id="RBQ16126.1"/>
    </source>
</evidence>
<dbReference type="RefSeq" id="WP_113984447.1">
    <property type="nucleotide sequence ID" value="NZ_QMEY01000018.1"/>
</dbReference>
<dbReference type="AlphaFoldDB" id="A0A366LQF7"/>
<gene>
    <name evidence="1" type="ORF">DP939_31370</name>
</gene>
<proteinExistence type="predicted"/>
<accession>A0A366LQF7</accession>
<dbReference type="Proteomes" id="UP000253303">
    <property type="component" value="Unassembled WGS sequence"/>
</dbReference>
<evidence type="ECO:0000313" key="2">
    <source>
        <dbReference type="Proteomes" id="UP000253303"/>
    </source>
</evidence>
<keyword evidence="2" id="KW-1185">Reference proteome</keyword>
<sequence>MPNGLSPAAFILPDVGVDRDPRVRADFEFRSGGVRVGWYKFISYDIDKIQSTRLWLDHLVVTIIKGPEAMKEIPAHETDAVLRTHAASADNWAARSRRLQLLLGGTLTAEWDVEFPVALYPFRLDGTWTLAG</sequence>
<reference evidence="1 2" key="1">
    <citation type="submission" date="2018-06" db="EMBL/GenBank/DDBJ databases">
        <title>Sphaerisporangium craniellae sp. nov., isolated from a marine sponge in the South China Sea.</title>
        <authorList>
            <person name="Li L."/>
        </authorList>
    </citation>
    <scope>NUCLEOTIDE SEQUENCE [LARGE SCALE GENOMIC DNA]</scope>
    <source>
        <strain evidence="1 2">LHW63015</strain>
    </source>
</reference>
<dbReference type="EMBL" id="QMEY01000018">
    <property type="protein sequence ID" value="RBQ16126.1"/>
    <property type="molecule type" value="Genomic_DNA"/>
</dbReference>